<dbReference type="EMBL" id="CP095061">
    <property type="protein sequence ID" value="UOQ67639.1"/>
    <property type="molecule type" value="Genomic_DNA"/>
</dbReference>
<evidence type="ECO:0000313" key="2">
    <source>
        <dbReference type="Proteomes" id="UP000830401"/>
    </source>
</evidence>
<gene>
    <name evidence="1" type="ORF">MUN86_07180</name>
</gene>
<dbReference type="Proteomes" id="UP000830401">
    <property type="component" value="Chromosome"/>
</dbReference>
<name>A0ABY4GAP2_9BACT</name>
<proteinExistence type="predicted"/>
<sequence length="48" mass="5653">MGTRNQALFLESSLQVAPRLQVLPYLTLGGREFRQLHLQVRYDLPNRR</sequence>
<reference evidence="1" key="1">
    <citation type="submission" date="2022-04" db="EMBL/GenBank/DDBJ databases">
        <title>Hymenobacter sp. isolated from the air.</title>
        <authorList>
            <person name="Won M."/>
            <person name="Lee C.-M."/>
            <person name="Woen H.-Y."/>
            <person name="Kwon S.-W."/>
        </authorList>
    </citation>
    <scope>NUCLEOTIDE SEQUENCE</scope>
    <source>
        <strain evidence="1">5420S-77</strain>
    </source>
</reference>
<evidence type="ECO:0000313" key="1">
    <source>
        <dbReference type="EMBL" id="UOQ67639.1"/>
    </source>
</evidence>
<accession>A0ABY4GAP2</accession>
<dbReference type="RefSeq" id="WP_245123482.1">
    <property type="nucleotide sequence ID" value="NZ_CP095061.1"/>
</dbReference>
<protein>
    <submittedName>
        <fullName evidence="1">Uncharacterized protein</fullName>
    </submittedName>
</protein>
<organism evidence="1 2">
    <name type="scientific">Hymenobacter volaticus</name>
    <dbReference type="NCBI Taxonomy" id="2932254"/>
    <lineage>
        <taxon>Bacteria</taxon>
        <taxon>Pseudomonadati</taxon>
        <taxon>Bacteroidota</taxon>
        <taxon>Cytophagia</taxon>
        <taxon>Cytophagales</taxon>
        <taxon>Hymenobacteraceae</taxon>
        <taxon>Hymenobacter</taxon>
    </lineage>
</organism>
<keyword evidence="2" id="KW-1185">Reference proteome</keyword>